<dbReference type="Gene3D" id="3.40.630.40">
    <property type="entry name" value="Zn-dependent exopeptidases"/>
    <property type="match status" value="1"/>
</dbReference>
<dbReference type="Pfam" id="PF05013">
    <property type="entry name" value="FGase"/>
    <property type="match status" value="1"/>
</dbReference>
<dbReference type="RefSeq" id="WP_191251119.1">
    <property type="nucleotide sequence ID" value="NZ_BNCI01000001.1"/>
</dbReference>
<evidence type="ECO:0000313" key="1">
    <source>
        <dbReference type="EMBL" id="GHF20027.1"/>
    </source>
</evidence>
<proteinExistence type="predicted"/>
<keyword evidence="2" id="KW-1185">Reference proteome</keyword>
<sequence>MNIIPLAPEVINKDARTGLILVCDHASNFVPENLNGLGLDPKHLEDHIAIDIGCAEMTRKMAEMMGVAAVLAPVSRLVIDCNRDPLSTTMVPTVSDGIIIPGNHGLDSIDIAIRKRAYYDPFHSTIEELIAAHLAAGQIPIVAALHSFTPEMNGQERPWGAGLLWNRDPRLAQALIGLLERETDLVIGDNEPYSGQDLYYTMQRHGADHGLPQATIEIRQDLLSNDAQITEWSALMADLLDECMAREDIVQIKHY</sequence>
<organism evidence="1 2">
    <name type="scientific">Kordiimonas sediminis</name>
    <dbReference type="NCBI Taxonomy" id="1735581"/>
    <lineage>
        <taxon>Bacteria</taxon>
        <taxon>Pseudomonadati</taxon>
        <taxon>Pseudomonadota</taxon>
        <taxon>Alphaproteobacteria</taxon>
        <taxon>Kordiimonadales</taxon>
        <taxon>Kordiimonadaceae</taxon>
        <taxon>Kordiimonas</taxon>
    </lineage>
</organism>
<comment type="caution">
    <text evidence="1">The sequence shown here is derived from an EMBL/GenBank/DDBJ whole genome shotgun (WGS) entry which is preliminary data.</text>
</comment>
<reference evidence="1" key="2">
    <citation type="submission" date="2020-09" db="EMBL/GenBank/DDBJ databases">
        <authorList>
            <person name="Sun Q."/>
            <person name="Kim S."/>
        </authorList>
    </citation>
    <scope>NUCLEOTIDE SEQUENCE</scope>
    <source>
        <strain evidence="1">KCTC 42590</strain>
    </source>
</reference>
<name>A0A919E762_9PROT</name>
<dbReference type="AlphaFoldDB" id="A0A919E762"/>
<evidence type="ECO:0000313" key="2">
    <source>
        <dbReference type="Proteomes" id="UP000630923"/>
    </source>
</evidence>
<dbReference type="PIRSF" id="PIRSF029730">
    <property type="entry name" value="UCP029730"/>
    <property type="match status" value="1"/>
</dbReference>
<dbReference type="Proteomes" id="UP000630923">
    <property type="component" value="Unassembled WGS sequence"/>
</dbReference>
<reference evidence="1" key="1">
    <citation type="journal article" date="2014" name="Int. J. Syst. Evol. Microbiol.">
        <title>Complete genome sequence of Corynebacterium casei LMG S-19264T (=DSM 44701T), isolated from a smear-ripened cheese.</title>
        <authorList>
            <consortium name="US DOE Joint Genome Institute (JGI-PGF)"/>
            <person name="Walter F."/>
            <person name="Albersmeier A."/>
            <person name="Kalinowski J."/>
            <person name="Ruckert C."/>
        </authorList>
    </citation>
    <scope>NUCLEOTIDE SEQUENCE</scope>
    <source>
        <strain evidence="1">KCTC 42590</strain>
    </source>
</reference>
<dbReference type="EMBL" id="BNCI01000001">
    <property type="protein sequence ID" value="GHF20027.1"/>
    <property type="molecule type" value="Genomic_DNA"/>
</dbReference>
<dbReference type="InterPro" id="IPR011227">
    <property type="entry name" value="UCP029730"/>
</dbReference>
<accession>A0A919E762</accession>
<gene>
    <name evidence="1" type="ORF">GCM10017044_13510</name>
</gene>
<dbReference type="InterPro" id="IPR007709">
    <property type="entry name" value="N-FG_amidohydro"/>
</dbReference>
<dbReference type="SUPFAM" id="SSF53187">
    <property type="entry name" value="Zn-dependent exopeptidases"/>
    <property type="match status" value="1"/>
</dbReference>
<protein>
    <submittedName>
        <fullName evidence="1">N-formylglutamate amidohydrolase</fullName>
    </submittedName>
</protein>